<keyword evidence="1" id="KW-0472">Membrane</keyword>
<keyword evidence="3" id="KW-1185">Reference proteome</keyword>
<evidence type="ECO:0008006" key="4">
    <source>
        <dbReference type="Google" id="ProtNLM"/>
    </source>
</evidence>
<keyword evidence="1" id="KW-0812">Transmembrane</keyword>
<feature type="transmembrane region" description="Helical" evidence="1">
    <location>
        <begin position="45"/>
        <end position="66"/>
    </location>
</feature>
<feature type="transmembrane region" description="Helical" evidence="1">
    <location>
        <begin position="7"/>
        <end position="25"/>
    </location>
</feature>
<accession>A0AAE5TVH7</accession>
<feature type="transmembrane region" description="Helical" evidence="1">
    <location>
        <begin position="93"/>
        <end position="113"/>
    </location>
</feature>
<feature type="transmembrane region" description="Helical" evidence="1">
    <location>
        <begin position="172"/>
        <end position="196"/>
    </location>
</feature>
<evidence type="ECO:0000256" key="1">
    <source>
        <dbReference type="SAM" id="Phobius"/>
    </source>
</evidence>
<protein>
    <recommendedName>
        <fullName evidence="4">Transmembrane protein</fullName>
    </recommendedName>
</protein>
<organism evidence="2 3">
    <name type="scientific">Rhizobium acidisoli</name>
    <dbReference type="NCBI Taxonomy" id="1538158"/>
    <lineage>
        <taxon>Bacteria</taxon>
        <taxon>Pseudomonadati</taxon>
        <taxon>Pseudomonadota</taxon>
        <taxon>Alphaproteobacteria</taxon>
        <taxon>Hyphomicrobiales</taxon>
        <taxon>Rhizobiaceae</taxon>
        <taxon>Rhizobium/Agrobacterium group</taxon>
        <taxon>Rhizobium</taxon>
    </lineage>
</organism>
<dbReference type="Proteomes" id="UP000220927">
    <property type="component" value="Chromosome"/>
</dbReference>
<proteinExistence type="predicted"/>
<dbReference type="EMBL" id="CP034998">
    <property type="protein sequence ID" value="QAS78582.1"/>
    <property type="molecule type" value="Genomic_DNA"/>
</dbReference>
<evidence type="ECO:0000313" key="2">
    <source>
        <dbReference type="EMBL" id="QAS78582.1"/>
    </source>
</evidence>
<dbReference type="KEGG" id="rad:CO657_11105"/>
<sequence>MLALARVWTWVGTAFIPLAITWALFVQNALPVAPPAQGVLISRGYWGLVITLLTAAVLVWALGLYVGQARTRRDVLLIPPNTNFEEMDARSPLVSLATAVTFCAFIIAALAIFGSRYATSEIYDWNAPVPLSNDFWVSRTIAHQHGCVSPPCFAISQRMNADHTPIFGVHEYVLYVTDGILFLLLLGLATGVIYLAMVSFRSVPSSAAEPEH</sequence>
<gene>
    <name evidence="2" type="ORF">CO657_11105</name>
</gene>
<name>A0AAE5TVH7_9HYPH</name>
<dbReference type="AlphaFoldDB" id="A0AAE5TVH7"/>
<reference evidence="2 3" key="1">
    <citation type="submission" date="2019-01" db="EMBL/GenBank/DDBJ databases">
        <title>Genomic insights into the origins and evolution of symbiotic genes in the Phaseolus vulgaris microsymbionts.</title>
        <authorList>
            <person name="Tong W."/>
        </authorList>
    </citation>
    <scope>NUCLEOTIDE SEQUENCE [LARGE SCALE GENOMIC DNA]</scope>
    <source>
        <strain evidence="2 3">FH23</strain>
    </source>
</reference>
<dbReference type="RefSeq" id="WP_054185676.1">
    <property type="nucleotide sequence ID" value="NZ_CP034998.1"/>
</dbReference>
<keyword evidence="1" id="KW-1133">Transmembrane helix</keyword>
<evidence type="ECO:0000313" key="3">
    <source>
        <dbReference type="Proteomes" id="UP000220927"/>
    </source>
</evidence>